<comment type="caution">
    <text evidence="4">The sequence shown here is derived from an EMBL/GenBank/DDBJ whole genome shotgun (WGS) entry which is preliminary data.</text>
</comment>
<accession>A0AAD6HQJ4</accession>
<dbReference type="InterPro" id="IPR013087">
    <property type="entry name" value="Znf_C2H2_type"/>
</dbReference>
<keyword evidence="5" id="KW-1185">Reference proteome</keyword>
<proteinExistence type="predicted"/>
<feature type="region of interest" description="Disordered" evidence="2">
    <location>
        <begin position="262"/>
        <end position="281"/>
    </location>
</feature>
<evidence type="ECO:0000313" key="4">
    <source>
        <dbReference type="EMBL" id="KAJ5732086.1"/>
    </source>
</evidence>
<feature type="compositionally biased region" description="Low complexity" evidence="2">
    <location>
        <begin position="142"/>
        <end position="153"/>
    </location>
</feature>
<name>A0AAD6HQJ4_9EURO</name>
<dbReference type="EMBL" id="JAQJAN010000004">
    <property type="protein sequence ID" value="KAJ5732086.1"/>
    <property type="molecule type" value="Genomic_DNA"/>
</dbReference>
<dbReference type="Proteomes" id="UP001215712">
    <property type="component" value="Unassembled WGS sequence"/>
</dbReference>
<feature type="region of interest" description="Disordered" evidence="2">
    <location>
        <begin position="1"/>
        <end position="77"/>
    </location>
</feature>
<feature type="domain" description="C2H2-type" evidence="3">
    <location>
        <begin position="197"/>
        <end position="228"/>
    </location>
</feature>
<evidence type="ECO:0000256" key="2">
    <source>
        <dbReference type="SAM" id="MobiDB-lite"/>
    </source>
</evidence>
<dbReference type="PROSITE" id="PS50157">
    <property type="entry name" value="ZINC_FINGER_C2H2_2"/>
    <property type="match status" value="1"/>
</dbReference>
<keyword evidence="1" id="KW-0479">Metal-binding</keyword>
<dbReference type="AlphaFoldDB" id="A0AAD6HQJ4"/>
<feature type="compositionally biased region" description="Low complexity" evidence="2">
    <location>
        <begin position="60"/>
        <end position="77"/>
    </location>
</feature>
<evidence type="ECO:0000313" key="5">
    <source>
        <dbReference type="Proteomes" id="UP001215712"/>
    </source>
</evidence>
<dbReference type="GO" id="GO:0008270">
    <property type="term" value="F:zinc ion binding"/>
    <property type="evidence" value="ECO:0007669"/>
    <property type="project" value="UniProtKB-KW"/>
</dbReference>
<reference evidence="4" key="2">
    <citation type="submission" date="2023-01" db="EMBL/GenBank/DDBJ databases">
        <authorList>
            <person name="Petersen C."/>
        </authorList>
    </citation>
    <scope>NUCLEOTIDE SEQUENCE</scope>
    <source>
        <strain evidence="4">IBT 17514</strain>
    </source>
</reference>
<reference evidence="4" key="1">
    <citation type="journal article" date="2023" name="IMA Fungus">
        <title>Comparative genomic study of the Penicillium genus elucidates a diverse pangenome and 15 lateral gene transfer events.</title>
        <authorList>
            <person name="Petersen C."/>
            <person name="Sorensen T."/>
            <person name="Nielsen M.R."/>
            <person name="Sondergaard T.E."/>
            <person name="Sorensen J.L."/>
            <person name="Fitzpatrick D.A."/>
            <person name="Frisvad J.C."/>
            <person name="Nielsen K.L."/>
        </authorList>
    </citation>
    <scope>NUCLEOTIDE SEQUENCE</scope>
    <source>
        <strain evidence="4">IBT 17514</strain>
    </source>
</reference>
<keyword evidence="1" id="KW-0863">Zinc-finger</keyword>
<feature type="compositionally biased region" description="Basic and acidic residues" evidence="2">
    <location>
        <begin position="15"/>
        <end position="32"/>
    </location>
</feature>
<keyword evidence="1" id="KW-0862">Zinc</keyword>
<feature type="region of interest" description="Disordered" evidence="2">
    <location>
        <begin position="359"/>
        <end position="383"/>
    </location>
</feature>
<gene>
    <name evidence="4" type="ORF">N7493_003567</name>
</gene>
<organism evidence="4 5">
    <name type="scientific">Penicillium malachiteum</name>
    <dbReference type="NCBI Taxonomy" id="1324776"/>
    <lineage>
        <taxon>Eukaryota</taxon>
        <taxon>Fungi</taxon>
        <taxon>Dikarya</taxon>
        <taxon>Ascomycota</taxon>
        <taxon>Pezizomycotina</taxon>
        <taxon>Eurotiomycetes</taxon>
        <taxon>Eurotiomycetidae</taxon>
        <taxon>Eurotiales</taxon>
        <taxon>Aspergillaceae</taxon>
        <taxon>Penicillium</taxon>
    </lineage>
</organism>
<evidence type="ECO:0000256" key="1">
    <source>
        <dbReference type="PROSITE-ProRule" id="PRU00042"/>
    </source>
</evidence>
<protein>
    <recommendedName>
        <fullName evidence="3">C2H2-type domain-containing protein</fullName>
    </recommendedName>
</protein>
<feature type="region of interest" description="Disordered" evidence="2">
    <location>
        <begin position="122"/>
        <end position="161"/>
    </location>
</feature>
<feature type="compositionally biased region" description="Basic and acidic residues" evidence="2">
    <location>
        <begin position="131"/>
        <end position="141"/>
    </location>
</feature>
<evidence type="ECO:0000259" key="3">
    <source>
        <dbReference type="PROSITE" id="PS50157"/>
    </source>
</evidence>
<sequence length="404" mass="44126">MTDRLISPASNSTSHDSDSTRHIHVNTRDRTRNRNHGHRKKQSEVTIVRGMRSSSPTPPGLSSGESSSPSITSVETESTGLGLGLSFDVRASSVFHGDGVELRQRDESGLASVVPVMPVSTSFSTTSVPVDRNRSRNDRGNRSGSVSGSANGAMLHRSSRASSSSWSANAASAAVSAASMNATDNGERPMSKDDRLYTCLFHMLDCHESFDDVTHWKTHVLSHFRTHPPPRMARCPLCPEEFVDEGDDESIILSSLSISDRNGSAGDSVDGNDDQKSPAQVLEESIPSIVLSSQDEERDDDQLSQPAWIRMLNHVATTHYETGETLSGSRPDFELMRYLYGRRIISDAQFKAMQLAPAPSSPAYHRSQDGVRASIGSSDEPYCAPYSRRREERMRGTTRGVSVV</sequence>